<dbReference type="Proteomes" id="UP000626092">
    <property type="component" value="Unassembled WGS sequence"/>
</dbReference>
<evidence type="ECO:0000256" key="5">
    <source>
        <dbReference type="ARBA" id="ARBA00023136"/>
    </source>
</evidence>
<keyword evidence="4 6" id="KW-1133">Transmembrane helix</keyword>
<comment type="caution">
    <text evidence="7">The sequence shown here is derived from an EMBL/GenBank/DDBJ whole genome shotgun (WGS) entry which is preliminary data.</text>
</comment>
<feature type="transmembrane region" description="Helical" evidence="6">
    <location>
        <begin position="41"/>
        <end position="63"/>
    </location>
</feature>
<feature type="transmembrane region" description="Helical" evidence="6">
    <location>
        <begin position="125"/>
        <end position="141"/>
    </location>
</feature>
<evidence type="ECO:0000256" key="4">
    <source>
        <dbReference type="ARBA" id="ARBA00022989"/>
    </source>
</evidence>
<proteinExistence type="inferred from homology"/>
<comment type="subcellular location">
    <subcellularLocation>
        <location evidence="1">Membrane</location>
        <topology evidence="1">Multi-pass membrane protein</topology>
    </subcellularLocation>
</comment>
<evidence type="ECO:0000313" key="8">
    <source>
        <dbReference type="Proteomes" id="UP000626092"/>
    </source>
</evidence>
<dbReference type="AlphaFoldDB" id="A0A834GX82"/>
<evidence type="ECO:0000256" key="1">
    <source>
        <dbReference type="ARBA" id="ARBA00004141"/>
    </source>
</evidence>
<organism evidence="7 8">
    <name type="scientific">Rhododendron simsii</name>
    <name type="common">Sims's rhododendron</name>
    <dbReference type="NCBI Taxonomy" id="118357"/>
    <lineage>
        <taxon>Eukaryota</taxon>
        <taxon>Viridiplantae</taxon>
        <taxon>Streptophyta</taxon>
        <taxon>Embryophyta</taxon>
        <taxon>Tracheophyta</taxon>
        <taxon>Spermatophyta</taxon>
        <taxon>Magnoliopsida</taxon>
        <taxon>eudicotyledons</taxon>
        <taxon>Gunneridae</taxon>
        <taxon>Pentapetalae</taxon>
        <taxon>asterids</taxon>
        <taxon>Ericales</taxon>
        <taxon>Ericaceae</taxon>
        <taxon>Ericoideae</taxon>
        <taxon>Rhodoreae</taxon>
        <taxon>Rhododendron</taxon>
    </lineage>
</organism>
<keyword evidence="3 6" id="KW-0812">Transmembrane</keyword>
<gene>
    <name evidence="7" type="ORF">RHSIM_Rhsim05G0078100</name>
</gene>
<dbReference type="OrthoDB" id="1887731at2759"/>
<protein>
    <submittedName>
        <fullName evidence="7">Uncharacterized protein</fullName>
    </submittedName>
</protein>
<evidence type="ECO:0000313" key="7">
    <source>
        <dbReference type="EMBL" id="KAF7143465.1"/>
    </source>
</evidence>
<feature type="transmembrane region" description="Helical" evidence="6">
    <location>
        <begin position="75"/>
        <end position="96"/>
    </location>
</feature>
<dbReference type="PANTHER" id="PTHR33596">
    <property type="entry name" value="COLD-REGULATED 413 PLASMA MEMBRANE PROTEIN 2"/>
    <property type="match status" value="1"/>
</dbReference>
<feature type="transmembrane region" description="Helical" evidence="6">
    <location>
        <begin position="148"/>
        <end position="166"/>
    </location>
</feature>
<keyword evidence="5 6" id="KW-0472">Membrane</keyword>
<keyword evidence="8" id="KW-1185">Reference proteome</keyword>
<dbReference type="GO" id="GO:0016020">
    <property type="term" value="C:membrane"/>
    <property type="evidence" value="ECO:0007669"/>
    <property type="project" value="UniProtKB-SubCell"/>
</dbReference>
<evidence type="ECO:0000256" key="2">
    <source>
        <dbReference type="ARBA" id="ARBA00005852"/>
    </source>
</evidence>
<dbReference type="InterPro" id="IPR008892">
    <property type="entry name" value="COR413"/>
</dbReference>
<accession>A0A834GX82</accession>
<sequence length="204" mass="22508">MVSDNYLKMKTGKTASTNLIAADFQDLGHSLKRLGNHVIKLTLGSGLGSTLLQWIASVAAIYLLVLDRTNWRTNILTGLLIPYIFFSLPSLVFNFLRGEVGEWVTFIGVVVRLFFAKHYPDWLEMPGALLLLIVVAPSLIADTLRDSWIGAVICLAIACYLLQEHIRAAGGFRNAFTKSNGISNTVGIVILLVYPVWAIVFDII</sequence>
<dbReference type="PANTHER" id="PTHR33596:SF1">
    <property type="entry name" value="COLD-REGULATED 413 PLASMA MEMBRANE PROTEIN 1-RELATED"/>
    <property type="match status" value="1"/>
</dbReference>
<evidence type="ECO:0000256" key="6">
    <source>
        <dbReference type="SAM" id="Phobius"/>
    </source>
</evidence>
<feature type="transmembrane region" description="Helical" evidence="6">
    <location>
        <begin position="186"/>
        <end position="203"/>
    </location>
</feature>
<dbReference type="EMBL" id="WJXA01000005">
    <property type="protein sequence ID" value="KAF7143465.1"/>
    <property type="molecule type" value="Genomic_DNA"/>
</dbReference>
<dbReference type="Pfam" id="PF05562">
    <property type="entry name" value="WCOR413"/>
    <property type="match status" value="1"/>
</dbReference>
<name>A0A834GX82_RHOSS</name>
<evidence type="ECO:0000256" key="3">
    <source>
        <dbReference type="ARBA" id="ARBA00022692"/>
    </source>
</evidence>
<comment type="similarity">
    <text evidence="2">Belongs to the Cold-regulated 413 protein family.</text>
</comment>
<reference evidence="7" key="1">
    <citation type="submission" date="2019-11" db="EMBL/GenBank/DDBJ databases">
        <authorList>
            <person name="Liu Y."/>
            <person name="Hou J."/>
            <person name="Li T.-Q."/>
            <person name="Guan C.-H."/>
            <person name="Wu X."/>
            <person name="Wu H.-Z."/>
            <person name="Ling F."/>
            <person name="Zhang R."/>
            <person name="Shi X.-G."/>
            <person name="Ren J.-P."/>
            <person name="Chen E.-F."/>
            <person name="Sun J.-M."/>
        </authorList>
    </citation>
    <scope>NUCLEOTIDE SEQUENCE</scope>
    <source>
        <strain evidence="7">Adult_tree_wgs_1</strain>
        <tissue evidence="7">Leaves</tissue>
    </source>
</reference>